<keyword evidence="1" id="KW-0472">Membrane</keyword>
<evidence type="ECO:0000313" key="2">
    <source>
        <dbReference type="EMBL" id="GLR90432.1"/>
    </source>
</evidence>
<evidence type="ECO:0008006" key="4">
    <source>
        <dbReference type="Google" id="ProtNLM"/>
    </source>
</evidence>
<accession>A0ABQ6B7S7</accession>
<keyword evidence="3" id="KW-1185">Reference proteome</keyword>
<evidence type="ECO:0000256" key="1">
    <source>
        <dbReference type="SAM" id="Phobius"/>
    </source>
</evidence>
<keyword evidence="1" id="KW-1133">Transmembrane helix</keyword>
<proteinExistence type="predicted"/>
<organism evidence="2 3">
    <name type="scientific">Bradyrhizobium iriomotense</name>
    <dbReference type="NCBI Taxonomy" id="441950"/>
    <lineage>
        <taxon>Bacteria</taxon>
        <taxon>Pseudomonadati</taxon>
        <taxon>Pseudomonadota</taxon>
        <taxon>Alphaproteobacteria</taxon>
        <taxon>Hyphomicrobiales</taxon>
        <taxon>Nitrobacteraceae</taxon>
        <taxon>Bradyrhizobium</taxon>
    </lineage>
</organism>
<protein>
    <recommendedName>
        <fullName evidence="4">Pilus assembly protein</fullName>
    </recommendedName>
</protein>
<feature type="transmembrane region" description="Helical" evidence="1">
    <location>
        <begin position="30"/>
        <end position="49"/>
    </location>
</feature>
<comment type="caution">
    <text evidence="2">The sequence shown here is derived from an EMBL/GenBank/DDBJ whole genome shotgun (WGS) entry which is preliminary data.</text>
</comment>
<keyword evidence="1" id="KW-0812">Transmembrane</keyword>
<dbReference type="Proteomes" id="UP001156905">
    <property type="component" value="Unassembled WGS sequence"/>
</dbReference>
<dbReference type="Pfam" id="PF04964">
    <property type="entry name" value="Flp_Fap"/>
    <property type="match status" value="1"/>
</dbReference>
<dbReference type="EMBL" id="BSOW01000034">
    <property type="protein sequence ID" value="GLR90432.1"/>
    <property type="molecule type" value="Genomic_DNA"/>
</dbReference>
<name>A0ABQ6B7S7_9BRAD</name>
<dbReference type="InterPro" id="IPR007047">
    <property type="entry name" value="Flp_Fap"/>
</dbReference>
<sequence>MPRTTGKETTLKRIFKKFIADESGATAIEYGLIAAGIALAIIEVIYALGTNLIEKLTALATALK</sequence>
<reference evidence="3" key="1">
    <citation type="journal article" date="2019" name="Int. J. Syst. Evol. Microbiol.">
        <title>The Global Catalogue of Microorganisms (GCM) 10K type strain sequencing project: providing services to taxonomists for standard genome sequencing and annotation.</title>
        <authorList>
            <consortium name="The Broad Institute Genomics Platform"/>
            <consortium name="The Broad Institute Genome Sequencing Center for Infectious Disease"/>
            <person name="Wu L."/>
            <person name="Ma J."/>
        </authorList>
    </citation>
    <scope>NUCLEOTIDE SEQUENCE [LARGE SCALE GENOMIC DNA]</scope>
    <source>
        <strain evidence="3">NBRC 102520</strain>
    </source>
</reference>
<evidence type="ECO:0000313" key="3">
    <source>
        <dbReference type="Proteomes" id="UP001156905"/>
    </source>
</evidence>
<gene>
    <name evidence="2" type="ORF">GCM10007857_71470</name>
</gene>